<protein>
    <submittedName>
        <fullName evidence="3">Hypothetical_protein</fullName>
    </submittedName>
</protein>
<evidence type="ECO:0000313" key="4">
    <source>
        <dbReference type="Proteomes" id="UP001642409"/>
    </source>
</evidence>
<evidence type="ECO:0000313" key="3">
    <source>
        <dbReference type="EMBL" id="CAL6014928.1"/>
    </source>
</evidence>
<gene>
    <name evidence="3" type="ORF">HINF_LOCUS24508</name>
    <name evidence="2" type="ORF">HINF_LOCUS25742</name>
</gene>
<dbReference type="EMBL" id="CATOUU010000653">
    <property type="protein sequence ID" value="CAI9938097.1"/>
    <property type="molecule type" value="Genomic_DNA"/>
</dbReference>
<dbReference type="Proteomes" id="UP001642409">
    <property type="component" value="Unassembled WGS sequence"/>
</dbReference>
<accession>A0AA86U4Y7</accession>
<keyword evidence="4" id="KW-1185">Reference proteome</keyword>
<organism evidence="2">
    <name type="scientific">Hexamita inflata</name>
    <dbReference type="NCBI Taxonomy" id="28002"/>
    <lineage>
        <taxon>Eukaryota</taxon>
        <taxon>Metamonada</taxon>
        <taxon>Diplomonadida</taxon>
        <taxon>Hexamitidae</taxon>
        <taxon>Hexamitinae</taxon>
        <taxon>Hexamita</taxon>
    </lineage>
</organism>
<feature type="region of interest" description="Disordered" evidence="1">
    <location>
        <begin position="1"/>
        <end position="20"/>
    </location>
</feature>
<name>A0AA86U4Y7_9EUKA</name>
<evidence type="ECO:0000256" key="1">
    <source>
        <dbReference type="SAM" id="MobiDB-lite"/>
    </source>
</evidence>
<proteinExistence type="predicted"/>
<dbReference type="EMBL" id="CAXDID020000071">
    <property type="protein sequence ID" value="CAL6014928.1"/>
    <property type="molecule type" value="Genomic_DNA"/>
</dbReference>
<reference evidence="3 4" key="2">
    <citation type="submission" date="2024-07" db="EMBL/GenBank/DDBJ databases">
        <authorList>
            <person name="Akdeniz Z."/>
        </authorList>
    </citation>
    <scope>NUCLEOTIDE SEQUENCE [LARGE SCALE GENOMIC DNA]</scope>
</reference>
<dbReference type="AlphaFoldDB" id="A0AA86U4Y7"/>
<evidence type="ECO:0000313" key="2">
    <source>
        <dbReference type="EMBL" id="CAI9938097.1"/>
    </source>
</evidence>
<feature type="region of interest" description="Disordered" evidence="1">
    <location>
        <begin position="88"/>
        <end position="134"/>
    </location>
</feature>
<reference evidence="2" key="1">
    <citation type="submission" date="2023-06" db="EMBL/GenBank/DDBJ databases">
        <authorList>
            <person name="Kurt Z."/>
        </authorList>
    </citation>
    <scope>NUCLEOTIDE SEQUENCE</scope>
</reference>
<feature type="compositionally biased region" description="Basic and acidic residues" evidence="1">
    <location>
        <begin position="116"/>
        <end position="129"/>
    </location>
</feature>
<comment type="caution">
    <text evidence="2">The sequence shown here is derived from an EMBL/GenBank/DDBJ whole genome shotgun (WGS) entry which is preliminary data.</text>
</comment>
<sequence>MGCSVQIPGKRSDIQLQPPSKYSLALSPKISPKNTSMNNSSFPYTTRVHRQDIVEFSARKPPVKIEKRQDVRSLLRVSHSNVRMVLEESEKQSETMQSSDMPVYNHFKGAKQNPDFQHRRDESESHEFQKQNSQAFIQMNFKIEEYDKKKFTDEISESAHKTESQSV</sequence>